<feature type="transmembrane region" description="Helical" evidence="1">
    <location>
        <begin position="12"/>
        <end position="34"/>
    </location>
</feature>
<dbReference type="InterPro" id="IPR006905">
    <property type="entry name" value="Flavin_halogenase"/>
</dbReference>
<dbReference type="PANTHER" id="PTHR43747:SF4">
    <property type="entry name" value="FLAVIN-DEPENDENT TRYPTOPHAN HALOGENASE"/>
    <property type="match status" value="1"/>
</dbReference>
<dbReference type="PIRSF" id="PIRSF011396">
    <property type="entry name" value="Trp_halogenase"/>
    <property type="match status" value="1"/>
</dbReference>
<dbReference type="SUPFAM" id="SSF51905">
    <property type="entry name" value="FAD/NAD(P)-binding domain"/>
    <property type="match status" value="1"/>
</dbReference>
<evidence type="ECO:0000256" key="1">
    <source>
        <dbReference type="SAM" id="Phobius"/>
    </source>
</evidence>
<sequence length="505" mass="55669">MRGDREVNEGPFRILIVGGGTAGWMSAAIMARLLPKQHYSITLIESEEIGTVGVGEATIPQIQLVNAVLGIDEDDFMRATQGTFKLGIEFVGWGIADSRYIHAFGNTGRPIGRTPFQHFWLRGRTLGELATLDSYCLNAAAAYAGKFTRGTDTRSKTLGGLVHAFHFDAGSYARFLRHYAERHGVRRLEGRITHATRDGDSGDVASVALGDGSRQAADLYLDCSGFRGLLIEEALHTGYEEWTRWLPCDRALVVQSAGGADITPYTRATAKQAGWQWRIPLQNRIGNGHVYCSGALDEDEASSVLLDGLDSAPLGDPRSLRFTTGRRKAFWNRNVVALGLAAGFMEPLESTSIHLVQSAIERILKFLPNGPIRPADVEAYNAQTIFEWERVRDFIILHYHANARPEPFWQQCAAMPVPDSLTAKIDLFRANGRIERFHEELFSEAGWLQVMVGQGIAPLGYDPFADGPSDVELREFLALLRQTVSRSVATMPAHAAFLAEHCRAA</sequence>
<dbReference type="PANTHER" id="PTHR43747">
    <property type="entry name" value="FAD-BINDING PROTEIN"/>
    <property type="match status" value="1"/>
</dbReference>
<keyword evidence="1" id="KW-0472">Membrane</keyword>
<accession>A0ABY7NH93</accession>
<dbReference type="Gene3D" id="3.50.50.60">
    <property type="entry name" value="FAD/NAD(P)-binding domain"/>
    <property type="match status" value="1"/>
</dbReference>
<evidence type="ECO:0000313" key="2">
    <source>
        <dbReference type="EMBL" id="WBO20703.1"/>
    </source>
</evidence>
<gene>
    <name evidence="2" type="ORF">PBT88_10790</name>
</gene>
<dbReference type="Pfam" id="PF04820">
    <property type="entry name" value="Trp_halogenase"/>
    <property type="match status" value="1"/>
</dbReference>
<protein>
    <submittedName>
        <fullName evidence="2">Tryptophan 7-halogenase</fullName>
    </submittedName>
</protein>
<organism evidence="2 3">
    <name type="scientific">Sphingomonas abietis</name>
    <dbReference type="NCBI Taxonomy" id="3012344"/>
    <lineage>
        <taxon>Bacteria</taxon>
        <taxon>Pseudomonadati</taxon>
        <taxon>Pseudomonadota</taxon>
        <taxon>Alphaproteobacteria</taxon>
        <taxon>Sphingomonadales</taxon>
        <taxon>Sphingomonadaceae</taxon>
        <taxon>Sphingomonas</taxon>
    </lineage>
</organism>
<dbReference type="EMBL" id="CP115174">
    <property type="protein sequence ID" value="WBO20703.1"/>
    <property type="molecule type" value="Genomic_DNA"/>
</dbReference>
<dbReference type="Proteomes" id="UP001210865">
    <property type="component" value="Chromosome"/>
</dbReference>
<evidence type="ECO:0000313" key="3">
    <source>
        <dbReference type="Proteomes" id="UP001210865"/>
    </source>
</evidence>
<name>A0ABY7NH93_9SPHN</name>
<dbReference type="InterPro" id="IPR050816">
    <property type="entry name" value="Flavin-dep_Halogenase_NPB"/>
</dbReference>
<keyword evidence="1" id="KW-0812">Transmembrane</keyword>
<reference evidence="2 3" key="1">
    <citation type="submission" date="2022-12" db="EMBL/GenBank/DDBJ databases">
        <title>Sphingomonas abieness sp. nov., an endophytic bacterium isolated from Abies koreana.</title>
        <authorList>
            <person name="Jiang L."/>
            <person name="Lee J."/>
        </authorList>
    </citation>
    <scope>NUCLEOTIDE SEQUENCE [LARGE SCALE GENOMIC DNA]</scope>
    <source>
        <strain evidence="3">PAMB 00755</strain>
    </source>
</reference>
<dbReference type="InterPro" id="IPR036188">
    <property type="entry name" value="FAD/NAD-bd_sf"/>
</dbReference>
<proteinExistence type="predicted"/>
<keyword evidence="1" id="KW-1133">Transmembrane helix</keyword>
<dbReference type="InterPro" id="IPR033856">
    <property type="entry name" value="Trp_halogen"/>
</dbReference>
<dbReference type="RefSeq" id="WP_270075353.1">
    <property type="nucleotide sequence ID" value="NZ_CP115174.1"/>
</dbReference>
<keyword evidence="3" id="KW-1185">Reference proteome</keyword>